<evidence type="ECO:0000256" key="6">
    <source>
        <dbReference type="SAM" id="Phobius"/>
    </source>
</evidence>
<keyword evidence="5 6" id="KW-0472">Membrane</keyword>
<feature type="transmembrane region" description="Helical" evidence="6">
    <location>
        <begin position="21"/>
        <end position="45"/>
    </location>
</feature>
<dbReference type="InterPro" id="IPR050367">
    <property type="entry name" value="APC_superfamily"/>
</dbReference>
<evidence type="ECO:0000313" key="7">
    <source>
        <dbReference type="EMBL" id="QGR19601.1"/>
    </source>
</evidence>
<feature type="transmembrane region" description="Helical" evidence="6">
    <location>
        <begin position="136"/>
        <end position="164"/>
    </location>
</feature>
<feature type="transmembrane region" description="Helical" evidence="6">
    <location>
        <begin position="327"/>
        <end position="348"/>
    </location>
</feature>
<dbReference type="GO" id="GO:0005886">
    <property type="term" value="C:plasma membrane"/>
    <property type="evidence" value="ECO:0007669"/>
    <property type="project" value="UniProtKB-SubCell"/>
</dbReference>
<dbReference type="OrthoDB" id="43026at2157"/>
<feature type="transmembrane region" description="Helical" evidence="6">
    <location>
        <begin position="391"/>
        <end position="409"/>
    </location>
</feature>
<keyword evidence="2" id="KW-1003">Cell membrane</keyword>
<feature type="transmembrane region" description="Helical" evidence="6">
    <location>
        <begin position="268"/>
        <end position="286"/>
    </location>
</feature>
<feature type="transmembrane region" description="Helical" evidence="6">
    <location>
        <begin position="490"/>
        <end position="511"/>
    </location>
</feature>
<evidence type="ECO:0000256" key="1">
    <source>
        <dbReference type="ARBA" id="ARBA00004651"/>
    </source>
</evidence>
<dbReference type="Proteomes" id="UP000423396">
    <property type="component" value="Chromosome"/>
</dbReference>
<reference evidence="7 8" key="1">
    <citation type="submission" date="2019-10" db="EMBL/GenBank/DDBJ databases">
        <title>Genome Sequences from Six Type Strain Members of the Archaeal Family Sulfolobaceae: Acidianus ambivalens, Acidianus infernus, Metallosphaera prunae, Stygiolobus azoricus, Sulfolobus metallicus, and Sulfurisphaera ohwakuensis.</title>
        <authorList>
            <person name="Counts J.A."/>
            <person name="Kelly R.M."/>
        </authorList>
    </citation>
    <scope>NUCLEOTIDE SEQUENCE [LARGE SCALE GENOMIC DNA]</scope>
    <source>
        <strain evidence="7 8">FC6</strain>
    </source>
</reference>
<feature type="transmembrane region" description="Helical" evidence="6">
    <location>
        <begin position="93"/>
        <end position="116"/>
    </location>
</feature>
<dbReference type="PANTHER" id="PTHR42770">
    <property type="entry name" value="AMINO ACID TRANSPORTER-RELATED"/>
    <property type="match status" value="1"/>
</dbReference>
<dbReference type="GeneID" id="42798618"/>
<dbReference type="PIRSF" id="PIRSF006060">
    <property type="entry name" value="AA_transporter"/>
    <property type="match status" value="1"/>
</dbReference>
<keyword evidence="3 6" id="KW-0812">Transmembrane</keyword>
<name>A0A650CP31_9CREN</name>
<evidence type="ECO:0000256" key="2">
    <source>
        <dbReference type="ARBA" id="ARBA00022475"/>
    </source>
</evidence>
<sequence length="529" mass="58679">MESKRIFIRETSGLVREVSPWSSMLATFALVTGGVPILIISWLWLAPGIDWTLAFLITLVPTLSMAFLFYLAGISMPRAGGDYVFNSRATHPAVGFVNYFALFIAFALSLGLYSYLGARWFAYLFSGLGMFLNNTSLMNLGSFFSTTSGSVAVGLIIIVVSAILSFSNRAAWKFTLISGIVSIIATIVMFYVLSTINPTAFSNALSSFTGVPNAYQNVISDATSNGLSFVSSPIIAAVLGIPVIWYYYTWYNLPASWSGEMKNVRINVLYSIIVAILIIAAYYILFTQLNINAFGERFLTAWGYISCNGVNDTVYNDLSSIGTFTPFFALLVNKSIPLFIIMFIAFWLPNFYSNPPLIIGLTRYLFAWSFDRLMPSWMADVSEKLHIPLKSTLLVSIIGLIGVLLYAYVPQISIVDVTVIFQISYAIFAISVALMPYIRRNIYENAVPIKRKILGVPIITWIGALTFSFLVYSLYITWGNPILLPINLPTLASLGIIYALGVSIYVISYYLNKTKGIELDLVFKEIPPE</sequence>
<protein>
    <submittedName>
        <fullName evidence="7">Amino acid permease</fullName>
    </submittedName>
</protein>
<organism evidence="7 8">
    <name type="scientific">Stygiolobus azoricus</name>
    <dbReference type="NCBI Taxonomy" id="41675"/>
    <lineage>
        <taxon>Archaea</taxon>
        <taxon>Thermoproteota</taxon>
        <taxon>Thermoprotei</taxon>
        <taxon>Sulfolobales</taxon>
        <taxon>Sulfolobaceae</taxon>
        <taxon>Stygiolobus</taxon>
    </lineage>
</organism>
<dbReference type="AlphaFoldDB" id="A0A650CP31"/>
<keyword evidence="8" id="KW-1185">Reference proteome</keyword>
<dbReference type="PANTHER" id="PTHR42770:SF7">
    <property type="entry name" value="MEMBRANE PROTEIN"/>
    <property type="match status" value="1"/>
</dbReference>
<evidence type="ECO:0000313" key="8">
    <source>
        <dbReference type="Proteomes" id="UP000423396"/>
    </source>
</evidence>
<dbReference type="Gene3D" id="1.20.1740.10">
    <property type="entry name" value="Amino acid/polyamine transporter I"/>
    <property type="match status" value="1"/>
</dbReference>
<feature type="transmembrane region" description="Helical" evidence="6">
    <location>
        <begin position="227"/>
        <end position="248"/>
    </location>
</feature>
<comment type="subcellular location">
    <subcellularLocation>
        <location evidence="1">Cell membrane</location>
        <topology evidence="1">Multi-pass membrane protein</topology>
    </subcellularLocation>
</comment>
<feature type="transmembrane region" description="Helical" evidence="6">
    <location>
        <begin position="458"/>
        <end position="478"/>
    </location>
</feature>
<keyword evidence="4 6" id="KW-1133">Transmembrane helix</keyword>
<dbReference type="KEGG" id="sazo:D1868_06070"/>
<gene>
    <name evidence="7" type="ORF">D1868_06070</name>
</gene>
<dbReference type="Pfam" id="PF13520">
    <property type="entry name" value="AA_permease_2"/>
    <property type="match status" value="1"/>
</dbReference>
<proteinExistence type="predicted"/>
<evidence type="ECO:0000256" key="3">
    <source>
        <dbReference type="ARBA" id="ARBA00022692"/>
    </source>
</evidence>
<evidence type="ECO:0000256" key="5">
    <source>
        <dbReference type="ARBA" id="ARBA00023136"/>
    </source>
</evidence>
<accession>A0A650CP31</accession>
<evidence type="ECO:0000256" key="4">
    <source>
        <dbReference type="ARBA" id="ARBA00022989"/>
    </source>
</evidence>
<dbReference type="EMBL" id="CP045483">
    <property type="protein sequence ID" value="QGR19601.1"/>
    <property type="molecule type" value="Genomic_DNA"/>
</dbReference>
<feature type="transmembrane region" description="Helical" evidence="6">
    <location>
        <begin position="51"/>
        <end position="72"/>
    </location>
</feature>
<feature type="transmembrane region" description="Helical" evidence="6">
    <location>
        <begin position="415"/>
        <end position="438"/>
    </location>
</feature>
<dbReference type="InterPro" id="IPR002293">
    <property type="entry name" value="AA/rel_permease1"/>
</dbReference>
<dbReference type="RefSeq" id="WP_156006535.1">
    <property type="nucleotide sequence ID" value="NZ_CP045483.1"/>
</dbReference>
<feature type="transmembrane region" description="Helical" evidence="6">
    <location>
        <begin position="171"/>
        <end position="193"/>
    </location>
</feature>
<dbReference type="GO" id="GO:0022857">
    <property type="term" value="F:transmembrane transporter activity"/>
    <property type="evidence" value="ECO:0007669"/>
    <property type="project" value="InterPro"/>
</dbReference>